<sequence>MVRVLSVLTRARTGSPRRKLDGKREGKGGRSVMSCLHPLSYEVSVPIEYPELLSWMPIELSTKPCGELRLWQIIVLPILAMYIGGSSRWLSQSHRWLITVVGILCGTYAEAVRQSLLEPVLRS</sequence>
<accession>A0A5N6DNR2</accession>
<evidence type="ECO:0000313" key="1">
    <source>
        <dbReference type="EMBL" id="KAB8206779.1"/>
    </source>
</evidence>
<proteinExistence type="predicted"/>
<organism evidence="1 2">
    <name type="scientific">Aspergillus parasiticus</name>
    <dbReference type="NCBI Taxonomy" id="5067"/>
    <lineage>
        <taxon>Eukaryota</taxon>
        <taxon>Fungi</taxon>
        <taxon>Dikarya</taxon>
        <taxon>Ascomycota</taxon>
        <taxon>Pezizomycotina</taxon>
        <taxon>Eurotiomycetes</taxon>
        <taxon>Eurotiomycetidae</taxon>
        <taxon>Eurotiales</taxon>
        <taxon>Aspergillaceae</taxon>
        <taxon>Aspergillus</taxon>
        <taxon>Aspergillus subgen. Circumdati</taxon>
    </lineage>
</organism>
<dbReference type="Proteomes" id="UP000326532">
    <property type="component" value="Unassembled WGS sequence"/>
</dbReference>
<name>A0A5N6DNR2_ASPPA</name>
<gene>
    <name evidence="1" type="ORF">BDV34DRAFT_78593</name>
</gene>
<dbReference type="EMBL" id="ML734961">
    <property type="protein sequence ID" value="KAB8206779.1"/>
    <property type="molecule type" value="Genomic_DNA"/>
</dbReference>
<protein>
    <submittedName>
        <fullName evidence="1">Uncharacterized protein</fullName>
    </submittedName>
</protein>
<dbReference type="VEuPathDB" id="FungiDB:BDV34DRAFT_78593"/>
<keyword evidence="2" id="KW-1185">Reference proteome</keyword>
<dbReference type="AlphaFoldDB" id="A0A5N6DNR2"/>
<evidence type="ECO:0000313" key="2">
    <source>
        <dbReference type="Proteomes" id="UP000326532"/>
    </source>
</evidence>
<reference evidence="1 2" key="1">
    <citation type="submission" date="2019-04" db="EMBL/GenBank/DDBJ databases">
        <title>Fungal friends and foes A comparative genomics study of 23 Aspergillus species from section Flavi.</title>
        <authorList>
            <consortium name="DOE Joint Genome Institute"/>
            <person name="Kjaerbolling I."/>
            <person name="Vesth T.C."/>
            <person name="Frisvad J.C."/>
            <person name="Nybo J.L."/>
            <person name="Theobald S."/>
            <person name="Kildgaard S."/>
            <person name="Petersen T.I."/>
            <person name="Kuo A."/>
            <person name="Sato A."/>
            <person name="Lyhne E.K."/>
            <person name="Kogle M.E."/>
            <person name="Wiebenga A."/>
            <person name="Kun R.S."/>
            <person name="Lubbers R.J."/>
            <person name="Makela M.R."/>
            <person name="Barry K."/>
            <person name="Chovatia M."/>
            <person name="Clum A."/>
            <person name="Daum C."/>
            <person name="Haridas S."/>
            <person name="He G."/>
            <person name="LaButti K."/>
            <person name="Lipzen A."/>
            <person name="Mondo S."/>
            <person name="Pangilinan J."/>
            <person name="Riley R."/>
            <person name="Salamov A."/>
            <person name="Simmons B.A."/>
            <person name="Magnuson J.K."/>
            <person name="Henrissat B."/>
            <person name="Mortensen U.H."/>
            <person name="Larsen T.O."/>
            <person name="De vries R.P."/>
            <person name="Grigoriev I.V."/>
            <person name="Machida M."/>
            <person name="Baker S.E."/>
            <person name="Andersen M.R."/>
        </authorList>
    </citation>
    <scope>NUCLEOTIDE SEQUENCE [LARGE SCALE GENOMIC DNA]</scope>
    <source>
        <strain evidence="1 2">CBS 117618</strain>
    </source>
</reference>